<dbReference type="AlphaFoldDB" id="X0ZHS8"/>
<sequence>IGLHVLDTAEMSSKALLKASPIEKVGNFCLVDGKVTVIEYSDLPDEAAHRKSPDGSLAFELGSIGIHLINVSFIEKLNKHGDFALPFHRAVKKIPYIDENGKRIEPESPNGVKLETFVFDAIPLAKHSVILQTEREEEFAPVKNATGIDSAEVTRQMMTERAAAWLEAAGVSIPRKSDDTPDCVLEIAPSFALTPEDIKPKLDQIPSIGLGCKLYLD</sequence>
<proteinExistence type="inferred from homology"/>
<reference evidence="4" key="1">
    <citation type="journal article" date="2014" name="Front. Microbiol.">
        <title>High frequency of phylogenetically diverse reductive dehalogenase-homologous genes in deep subseafloor sedimentary metagenomes.</title>
        <authorList>
            <person name="Kawai M."/>
            <person name="Futagami T."/>
            <person name="Toyoda A."/>
            <person name="Takaki Y."/>
            <person name="Nishi S."/>
            <person name="Hori S."/>
            <person name="Arai W."/>
            <person name="Tsubouchi T."/>
            <person name="Morono Y."/>
            <person name="Uchiyama I."/>
            <person name="Ito T."/>
            <person name="Fujiyama A."/>
            <person name="Inagaki F."/>
            <person name="Takami H."/>
        </authorList>
    </citation>
    <scope>NUCLEOTIDE SEQUENCE</scope>
    <source>
        <strain evidence="4">Expedition CK06-06</strain>
    </source>
</reference>
<dbReference type="Pfam" id="PF01704">
    <property type="entry name" value="UDPGP"/>
    <property type="match status" value="1"/>
</dbReference>
<dbReference type="SUPFAM" id="SSF53448">
    <property type="entry name" value="Nucleotide-diphospho-sugar transferases"/>
    <property type="match status" value="1"/>
</dbReference>
<evidence type="ECO:0000256" key="3">
    <source>
        <dbReference type="ARBA" id="ARBA00022695"/>
    </source>
</evidence>
<comment type="similarity">
    <text evidence="1">Belongs to the UDPGP type 1 family.</text>
</comment>
<gene>
    <name evidence="4" type="ORF">S01H4_13865</name>
</gene>
<name>X0ZHS8_9ZZZZ</name>
<protein>
    <recommendedName>
        <fullName evidence="5">UDP-N-acetylglucosamine pyrophosphorylase</fullName>
    </recommendedName>
</protein>
<dbReference type="GO" id="GO:0070569">
    <property type="term" value="F:uridylyltransferase activity"/>
    <property type="evidence" value="ECO:0007669"/>
    <property type="project" value="InterPro"/>
</dbReference>
<evidence type="ECO:0000256" key="1">
    <source>
        <dbReference type="ARBA" id="ARBA00010401"/>
    </source>
</evidence>
<organism evidence="4">
    <name type="scientific">marine sediment metagenome</name>
    <dbReference type="NCBI Taxonomy" id="412755"/>
    <lineage>
        <taxon>unclassified sequences</taxon>
        <taxon>metagenomes</taxon>
        <taxon>ecological metagenomes</taxon>
    </lineage>
</organism>
<keyword evidence="3" id="KW-0548">Nucleotidyltransferase</keyword>
<accession>X0ZHS8</accession>
<dbReference type="InterPro" id="IPR039741">
    <property type="entry name" value="UDP-sugar_pyrophosphorylase"/>
</dbReference>
<evidence type="ECO:0000313" key="4">
    <source>
        <dbReference type="EMBL" id="GAG57692.1"/>
    </source>
</evidence>
<comment type="caution">
    <text evidence="4">The sequence shown here is derived from an EMBL/GenBank/DDBJ whole genome shotgun (WGS) entry which is preliminary data.</text>
</comment>
<dbReference type="EMBL" id="BART01006094">
    <property type="protein sequence ID" value="GAG57692.1"/>
    <property type="molecule type" value="Genomic_DNA"/>
</dbReference>
<evidence type="ECO:0008006" key="5">
    <source>
        <dbReference type="Google" id="ProtNLM"/>
    </source>
</evidence>
<evidence type="ECO:0000256" key="2">
    <source>
        <dbReference type="ARBA" id="ARBA00022679"/>
    </source>
</evidence>
<dbReference type="Gene3D" id="3.90.550.10">
    <property type="entry name" value="Spore Coat Polysaccharide Biosynthesis Protein SpsA, Chain A"/>
    <property type="match status" value="1"/>
</dbReference>
<keyword evidence="2" id="KW-0808">Transferase</keyword>
<dbReference type="PANTHER" id="PTHR11952:SF2">
    <property type="entry name" value="LD24639P"/>
    <property type="match status" value="1"/>
</dbReference>
<dbReference type="InterPro" id="IPR029044">
    <property type="entry name" value="Nucleotide-diphossugar_trans"/>
</dbReference>
<dbReference type="InterPro" id="IPR002618">
    <property type="entry name" value="UDPGP_fam"/>
</dbReference>
<feature type="non-terminal residue" evidence="4">
    <location>
        <position position="1"/>
    </location>
</feature>
<dbReference type="PANTHER" id="PTHR11952">
    <property type="entry name" value="UDP- GLUCOSE PYROPHOSPHORYLASE"/>
    <property type="match status" value="1"/>
</dbReference>